<feature type="compositionally biased region" description="Basic and acidic residues" evidence="1">
    <location>
        <begin position="180"/>
        <end position="195"/>
    </location>
</feature>
<evidence type="ECO:0000313" key="3">
    <source>
        <dbReference type="EMBL" id="ELZ96516.1"/>
    </source>
</evidence>
<dbReference type="InterPro" id="IPR055522">
    <property type="entry name" value="DUF7096"/>
</dbReference>
<accession>M0IIC4</accession>
<comment type="caution">
    <text evidence="3">The sequence shown here is derived from an EMBL/GenBank/DDBJ whole genome shotgun (WGS) entry which is preliminary data.</text>
</comment>
<keyword evidence="4" id="KW-1185">Reference proteome</keyword>
<feature type="region of interest" description="Disordered" evidence="1">
    <location>
        <begin position="34"/>
        <end position="73"/>
    </location>
</feature>
<protein>
    <recommendedName>
        <fullName evidence="2">DUF7096 domain-containing protein</fullName>
    </recommendedName>
</protein>
<dbReference type="Proteomes" id="UP000011550">
    <property type="component" value="Unassembled WGS sequence"/>
</dbReference>
<reference evidence="3 4" key="1">
    <citation type="journal article" date="2014" name="PLoS Genet.">
        <title>Phylogenetically driven sequencing of extremely halophilic archaea reveals strategies for static and dynamic osmo-response.</title>
        <authorList>
            <person name="Becker E.A."/>
            <person name="Seitzer P.M."/>
            <person name="Tritt A."/>
            <person name="Larsen D."/>
            <person name="Krusor M."/>
            <person name="Yao A.I."/>
            <person name="Wu D."/>
            <person name="Madern D."/>
            <person name="Eisen J.A."/>
            <person name="Darling A.E."/>
            <person name="Facciotti M.T."/>
        </authorList>
    </citation>
    <scope>NUCLEOTIDE SEQUENCE [LARGE SCALE GENOMIC DNA]</scope>
    <source>
        <strain evidence="3 4">ATCC BAA-1512</strain>
    </source>
</reference>
<evidence type="ECO:0000259" key="2">
    <source>
        <dbReference type="Pfam" id="PF23379"/>
    </source>
</evidence>
<feature type="compositionally biased region" description="Basic and acidic residues" evidence="1">
    <location>
        <begin position="217"/>
        <end position="232"/>
    </location>
</feature>
<gene>
    <name evidence="3" type="ORF">C440_05193</name>
</gene>
<name>M0IIC4_9EURY</name>
<proteinExistence type="predicted"/>
<feature type="compositionally biased region" description="Basic and acidic residues" evidence="1">
    <location>
        <begin position="308"/>
        <end position="330"/>
    </location>
</feature>
<dbReference type="OrthoDB" id="170871at2157"/>
<dbReference type="PATRIC" id="fig|662479.7.peg.1064"/>
<dbReference type="AlphaFoldDB" id="M0IIC4"/>
<dbReference type="EMBL" id="AOLN01000007">
    <property type="protein sequence ID" value="ELZ96516.1"/>
    <property type="molecule type" value="Genomic_DNA"/>
</dbReference>
<dbReference type="Pfam" id="PF23379">
    <property type="entry name" value="DUF7096"/>
    <property type="match status" value="1"/>
</dbReference>
<dbReference type="RefSeq" id="WP_008318909.1">
    <property type="nucleotide sequence ID" value="NZ_AOLN01000007.1"/>
</dbReference>
<organism evidence="3 4">
    <name type="scientific">Haloferax mucosum ATCC BAA-1512</name>
    <dbReference type="NCBI Taxonomy" id="662479"/>
    <lineage>
        <taxon>Archaea</taxon>
        <taxon>Methanobacteriati</taxon>
        <taxon>Methanobacteriota</taxon>
        <taxon>Stenosarchaea group</taxon>
        <taxon>Halobacteria</taxon>
        <taxon>Halobacteriales</taxon>
        <taxon>Haloferacaceae</taxon>
        <taxon>Haloferax</taxon>
    </lineage>
</organism>
<feature type="domain" description="DUF7096" evidence="2">
    <location>
        <begin position="1"/>
        <end position="216"/>
    </location>
</feature>
<evidence type="ECO:0000313" key="4">
    <source>
        <dbReference type="Proteomes" id="UP000011550"/>
    </source>
</evidence>
<sequence length="378" mass="39090">MSRRTVALVATLVSIAMVGAPLALAAPGSVPQTAADAAVSDGSPASPPAQQSSNESTETAERDSNATGTVSPGQQLAAVIGVQGSETNGELDRRTFETRLSNANSNDSKAAVVADQVATVRERLRDLRQRKARLEARRDNGTISEGWYRVELTRTVADIERTTSLLNRTSAAAASVPADSLRDRGVDTDELDRLRTNASELSGPEVAEIARGIAGDRPGRGLERRADEAGGHDEDEENESAADGSRRPDDVGPETVPGPRESARNETDENETNVTGSGRTVGTDENEADATDSAANPGNRGEGANPADGDRGTDARGPSADDARAKDADRNGPSAPADGVDSSTDADGDTSSDPGVLNGPSETTNDDEETSSTGDLDS</sequence>
<evidence type="ECO:0000256" key="1">
    <source>
        <dbReference type="SAM" id="MobiDB-lite"/>
    </source>
</evidence>
<dbReference type="STRING" id="662479.C440_05193"/>
<feature type="region of interest" description="Disordered" evidence="1">
    <location>
        <begin position="168"/>
        <end position="378"/>
    </location>
</feature>
<feature type="compositionally biased region" description="Acidic residues" evidence="1">
    <location>
        <begin position="364"/>
        <end position="378"/>
    </location>
</feature>